<reference evidence="1 2" key="1">
    <citation type="submission" date="2024-01" db="EMBL/GenBank/DDBJ databases">
        <title>The complete chloroplast genome sequence of Lithospermum erythrorhizon: insights into the phylogenetic relationship among Boraginaceae species and the maternal lineages of purple gromwells.</title>
        <authorList>
            <person name="Okada T."/>
            <person name="Watanabe K."/>
        </authorList>
    </citation>
    <scope>NUCLEOTIDE SEQUENCE [LARGE SCALE GENOMIC DNA]</scope>
</reference>
<dbReference type="AlphaFoldDB" id="A0AAV3Q9U5"/>
<comment type="caution">
    <text evidence="1">The sequence shown here is derived from an EMBL/GenBank/DDBJ whole genome shotgun (WGS) entry which is preliminary data.</text>
</comment>
<dbReference type="EMBL" id="BAABME010004013">
    <property type="protein sequence ID" value="GAA0160864.1"/>
    <property type="molecule type" value="Genomic_DNA"/>
</dbReference>
<dbReference type="Proteomes" id="UP001454036">
    <property type="component" value="Unassembled WGS sequence"/>
</dbReference>
<evidence type="ECO:0000313" key="2">
    <source>
        <dbReference type="Proteomes" id="UP001454036"/>
    </source>
</evidence>
<accession>A0AAV3Q9U5</accession>
<keyword evidence="2" id="KW-1185">Reference proteome</keyword>
<name>A0AAV3Q9U5_LITER</name>
<proteinExistence type="predicted"/>
<gene>
    <name evidence="1" type="ORF">LIER_17318</name>
</gene>
<organism evidence="1 2">
    <name type="scientific">Lithospermum erythrorhizon</name>
    <name type="common">Purple gromwell</name>
    <name type="synonym">Lithospermum officinale var. erythrorhizon</name>
    <dbReference type="NCBI Taxonomy" id="34254"/>
    <lineage>
        <taxon>Eukaryota</taxon>
        <taxon>Viridiplantae</taxon>
        <taxon>Streptophyta</taxon>
        <taxon>Embryophyta</taxon>
        <taxon>Tracheophyta</taxon>
        <taxon>Spermatophyta</taxon>
        <taxon>Magnoliopsida</taxon>
        <taxon>eudicotyledons</taxon>
        <taxon>Gunneridae</taxon>
        <taxon>Pentapetalae</taxon>
        <taxon>asterids</taxon>
        <taxon>lamiids</taxon>
        <taxon>Boraginales</taxon>
        <taxon>Boraginaceae</taxon>
        <taxon>Boraginoideae</taxon>
        <taxon>Lithospermeae</taxon>
        <taxon>Lithospermum</taxon>
    </lineage>
</organism>
<protein>
    <submittedName>
        <fullName evidence="1">Uncharacterized protein</fullName>
    </submittedName>
</protein>
<evidence type="ECO:0000313" key="1">
    <source>
        <dbReference type="EMBL" id="GAA0160864.1"/>
    </source>
</evidence>
<sequence>MTREYKKKSLAGRMGRGFDKWRKTSATFSLFISLALFLNLSGKYRKRGEPLFCPKTPMPFLPLFSISAREGTLEQRLNALGLVHPFS</sequence>